<dbReference type="RefSeq" id="WP_152100645.1">
    <property type="nucleotide sequence ID" value="NZ_AP021861.1"/>
</dbReference>
<gene>
    <name evidence="1" type="ORF">PLANPX_4836</name>
</gene>
<dbReference type="KEGG" id="lpav:PLANPX_4836"/>
<proteinExistence type="predicted"/>
<sequence length="253" mass="28324">MPAASLKSIGQFIGTAFGAYLGWMLLAQLQLPSRNVAIQPEAPTVNASAIPREGTEWPPKLILAIKKLPPRERARATQFLKELEFKGWDGASPELRDEFTDLFVDNVMIDQMKMALQARCNSVEWAKLSPDKRKWYTSLLEQMYMATIKETLATSKEKWDSLNTQHRIIKCDIVKCYLQAIGATDVEISRYAVFLGDFMSAAASHVTIKDSLFVFCDQIGQQRRAKNLAALNEIVDLSLAGAQLLQVISQPSE</sequence>
<name>A0A5K7XED4_9BACT</name>
<protein>
    <submittedName>
        <fullName evidence="1">Uncharacterized protein</fullName>
    </submittedName>
</protein>
<dbReference type="Proteomes" id="UP000326837">
    <property type="component" value="Chromosome"/>
</dbReference>
<dbReference type="EMBL" id="AP021861">
    <property type="protein sequence ID" value="BBO35224.1"/>
    <property type="molecule type" value="Genomic_DNA"/>
</dbReference>
<keyword evidence="2" id="KW-1185">Reference proteome</keyword>
<evidence type="ECO:0000313" key="2">
    <source>
        <dbReference type="Proteomes" id="UP000326837"/>
    </source>
</evidence>
<reference evidence="2" key="1">
    <citation type="submission" date="2019-10" db="EMBL/GenBank/DDBJ databases">
        <title>Lacipirellula parvula gen. nov., sp. nov., representing a lineage of planctomycetes widespread in freshwater anoxic habitats, and description of the family Lacipirellulaceae.</title>
        <authorList>
            <person name="Dedysh S.N."/>
            <person name="Kulichevskaya I.S."/>
            <person name="Beletsky A.V."/>
            <person name="Rakitin A.L."/>
            <person name="Mardanov A.V."/>
            <person name="Ivanova A.A."/>
            <person name="Saltykova V.X."/>
            <person name="Rijpstra W.I.C."/>
            <person name="Sinninghe Damste J.S."/>
            <person name="Ravin N.V."/>
        </authorList>
    </citation>
    <scope>NUCLEOTIDE SEQUENCE [LARGE SCALE GENOMIC DNA]</scope>
    <source>
        <strain evidence="2">PX69</strain>
    </source>
</reference>
<dbReference type="AlphaFoldDB" id="A0A5K7XED4"/>
<organism evidence="1 2">
    <name type="scientific">Lacipirellula parvula</name>
    <dbReference type="NCBI Taxonomy" id="2650471"/>
    <lineage>
        <taxon>Bacteria</taxon>
        <taxon>Pseudomonadati</taxon>
        <taxon>Planctomycetota</taxon>
        <taxon>Planctomycetia</taxon>
        <taxon>Pirellulales</taxon>
        <taxon>Lacipirellulaceae</taxon>
        <taxon>Lacipirellula</taxon>
    </lineage>
</organism>
<accession>A0A5K7XED4</accession>
<evidence type="ECO:0000313" key="1">
    <source>
        <dbReference type="EMBL" id="BBO35224.1"/>
    </source>
</evidence>